<dbReference type="OrthoDB" id="542917at2759"/>
<gene>
    <name evidence="5" type="ORF">RFI_00695</name>
</gene>
<dbReference type="InterPro" id="IPR015943">
    <property type="entry name" value="WD40/YVTN_repeat-like_dom_sf"/>
</dbReference>
<dbReference type="InterPro" id="IPR036322">
    <property type="entry name" value="WD40_repeat_dom_sf"/>
</dbReference>
<comment type="caution">
    <text evidence="5">The sequence shown here is derived from an EMBL/GenBank/DDBJ whole genome shotgun (WGS) entry which is preliminary data.</text>
</comment>
<evidence type="ECO:0000256" key="3">
    <source>
        <dbReference type="PROSITE-ProRule" id="PRU00221"/>
    </source>
</evidence>
<sequence>MVKCWFEPFGCNHLCLKYAITDHLTSNMKFHFDLVIKSFDTLQQTIRQYQEEIKKLNLENETLKVGLQLKEEKHEEIIQILRSQLDVERLQKEKLDNDLLKHMEIINSLKKSIINLKLYQTEKDNELKNKFNEMRYTKRKFCTTKRSIKKKEYISIDLSISLNAHNDYVYGIDYTTFDDNQFICSGSADKKVCVFDVNNDKYNAYFDLHLGPVYCVKFSQYHYNKNKLNIVCSSSRDNTIRFWDFKNNAQIGILKNDHSLCGIEFSSFNHGKYLCSGSFDNTIRIWDVETLNPLCVLSGHDDVVWCIAISPSNSNAGLVGGNGYTICSGSYDGTIRTWDIDTHKQLNVLTGHERGIRSVKYGRNNMQNTVLSGSSDRTVRLWDIRSNEQVQRFDGHKNIVWSVEYIISTINIIKCSNNLNLVCSGSEDDTIKIWDTRSNKNPLYTINNFEKERNGITSIKLVQSDNKKQLIHNCNFGLICGSVSGKVFFYGEQSSNK</sequence>
<dbReference type="PANTHER" id="PTHR22847:SF637">
    <property type="entry name" value="WD REPEAT DOMAIN 5B"/>
    <property type="match status" value="1"/>
</dbReference>
<feature type="repeat" description="WD" evidence="3">
    <location>
        <begin position="420"/>
        <end position="444"/>
    </location>
</feature>
<dbReference type="Gene3D" id="2.130.10.10">
    <property type="entry name" value="YVTN repeat-like/Quinoprotein amine dehydrogenase"/>
    <property type="match status" value="2"/>
</dbReference>
<dbReference type="SUPFAM" id="SSF50978">
    <property type="entry name" value="WD40 repeat-like"/>
    <property type="match status" value="1"/>
</dbReference>
<evidence type="ECO:0000256" key="2">
    <source>
        <dbReference type="ARBA" id="ARBA00022737"/>
    </source>
</evidence>
<feature type="repeat" description="WD" evidence="3">
    <location>
        <begin position="349"/>
        <end position="392"/>
    </location>
</feature>
<dbReference type="PANTHER" id="PTHR22847">
    <property type="entry name" value="WD40 REPEAT PROTEIN"/>
    <property type="match status" value="1"/>
</dbReference>
<evidence type="ECO:0000313" key="6">
    <source>
        <dbReference type="Proteomes" id="UP000023152"/>
    </source>
</evidence>
<name>X6PDW2_RETFI</name>
<evidence type="ECO:0000256" key="1">
    <source>
        <dbReference type="ARBA" id="ARBA00022574"/>
    </source>
</evidence>
<accession>X6PDW2</accession>
<feature type="repeat" description="WD" evidence="3">
    <location>
        <begin position="297"/>
        <end position="348"/>
    </location>
</feature>
<feature type="repeat" description="WD" evidence="3">
    <location>
        <begin position="271"/>
        <end position="290"/>
    </location>
</feature>
<evidence type="ECO:0000256" key="4">
    <source>
        <dbReference type="SAM" id="Coils"/>
    </source>
</evidence>
<keyword evidence="1 3" id="KW-0853">WD repeat</keyword>
<dbReference type="GO" id="GO:1990234">
    <property type="term" value="C:transferase complex"/>
    <property type="evidence" value="ECO:0007669"/>
    <property type="project" value="UniProtKB-ARBA"/>
</dbReference>
<dbReference type="InterPro" id="IPR001680">
    <property type="entry name" value="WD40_rpt"/>
</dbReference>
<dbReference type="PRINTS" id="PR00320">
    <property type="entry name" value="GPROTEINBRPT"/>
</dbReference>
<feature type="coiled-coil region" evidence="4">
    <location>
        <begin position="39"/>
        <end position="98"/>
    </location>
</feature>
<feature type="repeat" description="WD" evidence="3">
    <location>
        <begin position="206"/>
        <end position="253"/>
    </location>
</feature>
<dbReference type="CDD" id="cd00200">
    <property type="entry name" value="WD40"/>
    <property type="match status" value="1"/>
</dbReference>
<evidence type="ECO:0000313" key="5">
    <source>
        <dbReference type="EMBL" id="ETO36366.1"/>
    </source>
</evidence>
<keyword evidence="6" id="KW-1185">Reference proteome</keyword>
<dbReference type="PROSITE" id="PS00678">
    <property type="entry name" value="WD_REPEATS_1"/>
    <property type="match status" value="5"/>
</dbReference>
<dbReference type="AlphaFoldDB" id="X6PDW2"/>
<reference evidence="5 6" key="1">
    <citation type="journal article" date="2013" name="Curr. Biol.">
        <title>The Genome of the Foraminiferan Reticulomyxa filosa.</title>
        <authorList>
            <person name="Glockner G."/>
            <person name="Hulsmann N."/>
            <person name="Schleicher M."/>
            <person name="Noegel A.A."/>
            <person name="Eichinger L."/>
            <person name="Gallinger C."/>
            <person name="Pawlowski J."/>
            <person name="Sierra R."/>
            <person name="Euteneuer U."/>
            <person name="Pillet L."/>
            <person name="Moustafa A."/>
            <person name="Platzer M."/>
            <person name="Groth M."/>
            <person name="Szafranski K."/>
            <person name="Schliwa M."/>
        </authorList>
    </citation>
    <scope>NUCLEOTIDE SEQUENCE [LARGE SCALE GENOMIC DNA]</scope>
</reference>
<dbReference type="InterPro" id="IPR019775">
    <property type="entry name" value="WD40_repeat_CS"/>
</dbReference>
<dbReference type="PROSITE" id="PS50082">
    <property type="entry name" value="WD_REPEATS_2"/>
    <property type="match status" value="5"/>
</dbReference>
<keyword evidence="4" id="KW-0175">Coiled coil</keyword>
<protein>
    <submittedName>
        <fullName evidence="5">WD-40 repeat protein</fullName>
    </submittedName>
</protein>
<dbReference type="EMBL" id="ASPP01000738">
    <property type="protein sequence ID" value="ETO36366.1"/>
    <property type="molecule type" value="Genomic_DNA"/>
</dbReference>
<dbReference type="Pfam" id="PF00400">
    <property type="entry name" value="WD40"/>
    <property type="match status" value="6"/>
</dbReference>
<dbReference type="PROSITE" id="PS50294">
    <property type="entry name" value="WD_REPEATS_REGION"/>
    <property type="match status" value="2"/>
</dbReference>
<organism evidence="5 6">
    <name type="scientific">Reticulomyxa filosa</name>
    <dbReference type="NCBI Taxonomy" id="46433"/>
    <lineage>
        <taxon>Eukaryota</taxon>
        <taxon>Sar</taxon>
        <taxon>Rhizaria</taxon>
        <taxon>Retaria</taxon>
        <taxon>Foraminifera</taxon>
        <taxon>Monothalamids</taxon>
        <taxon>Reticulomyxidae</taxon>
        <taxon>Reticulomyxa</taxon>
    </lineage>
</organism>
<dbReference type="InterPro" id="IPR020472">
    <property type="entry name" value="WD40_PAC1"/>
</dbReference>
<dbReference type="Proteomes" id="UP000023152">
    <property type="component" value="Unassembled WGS sequence"/>
</dbReference>
<dbReference type="SMART" id="SM00320">
    <property type="entry name" value="WD40"/>
    <property type="match status" value="6"/>
</dbReference>
<proteinExistence type="predicted"/>
<keyword evidence="2" id="KW-0677">Repeat</keyword>